<gene>
    <name evidence="2" type="ORF">DFP72DRAFT_1140708</name>
</gene>
<feature type="region of interest" description="Disordered" evidence="1">
    <location>
        <begin position="151"/>
        <end position="191"/>
    </location>
</feature>
<evidence type="ECO:0000313" key="3">
    <source>
        <dbReference type="Proteomes" id="UP000521943"/>
    </source>
</evidence>
<comment type="caution">
    <text evidence="2">The sequence shown here is derived from an EMBL/GenBank/DDBJ whole genome shotgun (WGS) entry which is preliminary data.</text>
</comment>
<keyword evidence="3" id="KW-1185">Reference proteome</keyword>
<name>A0A8H6MET9_9AGAR</name>
<dbReference type="AlphaFoldDB" id="A0A8H6MET9"/>
<accession>A0A8H6MET9</accession>
<dbReference type="EMBL" id="JACGCI010000006">
    <property type="protein sequence ID" value="KAF6763174.1"/>
    <property type="molecule type" value="Genomic_DNA"/>
</dbReference>
<dbReference type="Proteomes" id="UP000521943">
    <property type="component" value="Unassembled WGS sequence"/>
</dbReference>
<organism evidence="2 3">
    <name type="scientific">Ephemerocybe angulata</name>
    <dbReference type="NCBI Taxonomy" id="980116"/>
    <lineage>
        <taxon>Eukaryota</taxon>
        <taxon>Fungi</taxon>
        <taxon>Dikarya</taxon>
        <taxon>Basidiomycota</taxon>
        <taxon>Agaricomycotina</taxon>
        <taxon>Agaricomycetes</taxon>
        <taxon>Agaricomycetidae</taxon>
        <taxon>Agaricales</taxon>
        <taxon>Agaricineae</taxon>
        <taxon>Psathyrellaceae</taxon>
        <taxon>Ephemerocybe</taxon>
    </lineage>
</organism>
<evidence type="ECO:0000313" key="2">
    <source>
        <dbReference type="EMBL" id="KAF6763174.1"/>
    </source>
</evidence>
<protein>
    <submittedName>
        <fullName evidence="2">Uncharacterized protein</fullName>
    </submittedName>
</protein>
<proteinExistence type="predicted"/>
<sequence length="359" mass="39443">MPGVRRLYGRAAVSRVPAWRGITQLPFNERFFHARSRQNPGEVSVEEWNRTYTSLTYSRVTETQIVDVTPSFPVPVAAASAVGGLRSWCICSEVEAVSWGLVNGLNTVWWAAAEKFGSGCVGPSKPEISDYESRRLYPPRAVLPAFTLSNPRTEPALTNPATQMNTTCIPPRLRTPTYTNFSEQEPARRRLRTPHNARGCTRLGDAHIRAIRAPGIGDRETVPESRDGTRPPALKCRRRSSINGMETYGNPHGGTEGKAKKNELTRCSRLQNPDSSGPSICPMLSSSPVAASELNAHAENDDLVGRMDDGTVLPYLGRTQSPSTDTEIGRMFSAAGTDSIWDLASLLSLTREYSWNKPV</sequence>
<evidence type="ECO:0000256" key="1">
    <source>
        <dbReference type="SAM" id="MobiDB-lite"/>
    </source>
</evidence>
<feature type="compositionally biased region" description="Polar residues" evidence="1">
    <location>
        <begin position="159"/>
        <end position="168"/>
    </location>
</feature>
<reference evidence="2 3" key="1">
    <citation type="submission" date="2020-07" db="EMBL/GenBank/DDBJ databases">
        <title>Comparative genomics of pyrophilous fungi reveals a link between fire events and developmental genes.</title>
        <authorList>
            <consortium name="DOE Joint Genome Institute"/>
            <person name="Steindorff A.S."/>
            <person name="Carver A."/>
            <person name="Calhoun S."/>
            <person name="Stillman K."/>
            <person name="Liu H."/>
            <person name="Lipzen A."/>
            <person name="Pangilinan J."/>
            <person name="Labutti K."/>
            <person name="Bruns T.D."/>
            <person name="Grigoriev I.V."/>
        </authorList>
    </citation>
    <scope>NUCLEOTIDE SEQUENCE [LARGE SCALE GENOMIC DNA]</scope>
    <source>
        <strain evidence="2 3">CBS 144469</strain>
    </source>
</reference>